<keyword evidence="5" id="KW-0274">FAD</keyword>
<dbReference type="GO" id="GO:0009086">
    <property type="term" value="P:methionine biosynthetic process"/>
    <property type="evidence" value="ECO:0007669"/>
    <property type="project" value="TreeGrafter"/>
</dbReference>
<organism evidence="8 9">
    <name type="scientific">Ooceraea biroi</name>
    <name type="common">Clonal raider ant</name>
    <name type="synonym">Cerapachys biroi</name>
    <dbReference type="NCBI Taxonomy" id="2015173"/>
    <lineage>
        <taxon>Eukaryota</taxon>
        <taxon>Metazoa</taxon>
        <taxon>Ecdysozoa</taxon>
        <taxon>Arthropoda</taxon>
        <taxon>Hexapoda</taxon>
        <taxon>Insecta</taxon>
        <taxon>Pterygota</taxon>
        <taxon>Neoptera</taxon>
        <taxon>Endopterygota</taxon>
        <taxon>Hymenoptera</taxon>
        <taxon>Apocrita</taxon>
        <taxon>Aculeata</taxon>
        <taxon>Formicoidea</taxon>
        <taxon>Formicidae</taxon>
        <taxon>Dorylinae</taxon>
        <taxon>Ooceraea</taxon>
    </lineage>
</organism>
<evidence type="ECO:0000256" key="7">
    <source>
        <dbReference type="RuleBase" id="RU004254"/>
    </source>
</evidence>
<dbReference type="CDD" id="cd00537">
    <property type="entry name" value="MTHFR"/>
    <property type="match status" value="1"/>
</dbReference>
<dbReference type="GO" id="GO:0005829">
    <property type="term" value="C:cytosol"/>
    <property type="evidence" value="ECO:0007669"/>
    <property type="project" value="TreeGrafter"/>
</dbReference>
<evidence type="ECO:0000256" key="5">
    <source>
        <dbReference type="ARBA" id="ARBA00022827"/>
    </source>
</evidence>
<dbReference type="AlphaFoldDB" id="A0A3L8D9D4"/>
<comment type="pathway">
    <text evidence="2 7">One-carbon metabolism; tetrahydrofolate interconversion.</text>
</comment>
<protein>
    <submittedName>
        <fullName evidence="8">Uncharacterized protein</fullName>
    </submittedName>
</protein>
<dbReference type="Proteomes" id="UP000279307">
    <property type="component" value="Chromosome 11"/>
</dbReference>
<name>A0A3L8D9D4_OOCBI</name>
<keyword evidence="4" id="KW-0285">Flavoprotein</keyword>
<reference evidence="8 9" key="1">
    <citation type="journal article" date="2018" name="Genome Res.">
        <title>The genomic architecture and molecular evolution of ant odorant receptors.</title>
        <authorList>
            <person name="McKenzie S.K."/>
            <person name="Kronauer D.J.C."/>
        </authorList>
    </citation>
    <scope>NUCLEOTIDE SEQUENCE [LARGE SCALE GENOMIC DNA]</scope>
    <source>
        <strain evidence="8">Clonal line C1</strain>
    </source>
</reference>
<dbReference type="SUPFAM" id="SSF51730">
    <property type="entry name" value="FAD-linked oxidoreductase"/>
    <property type="match status" value="1"/>
</dbReference>
<evidence type="ECO:0000256" key="6">
    <source>
        <dbReference type="ARBA" id="ARBA00023002"/>
    </source>
</evidence>
<evidence type="ECO:0000256" key="3">
    <source>
        <dbReference type="ARBA" id="ARBA00006743"/>
    </source>
</evidence>
<comment type="caution">
    <text evidence="8">The sequence shown here is derived from an EMBL/GenBank/DDBJ whole genome shotgun (WGS) entry which is preliminary data.</text>
</comment>
<evidence type="ECO:0000256" key="4">
    <source>
        <dbReference type="ARBA" id="ARBA00022630"/>
    </source>
</evidence>
<dbReference type="PANTHER" id="PTHR45754">
    <property type="entry name" value="METHYLENETETRAHYDROFOLATE REDUCTASE"/>
    <property type="match status" value="1"/>
</dbReference>
<gene>
    <name evidence="8" type="ORF">DMN91_011166</name>
</gene>
<accession>A0A3L8D9D4</accession>
<dbReference type="GO" id="GO:0071949">
    <property type="term" value="F:FAD binding"/>
    <property type="evidence" value="ECO:0007669"/>
    <property type="project" value="TreeGrafter"/>
</dbReference>
<dbReference type="Gene3D" id="3.20.20.220">
    <property type="match status" value="1"/>
</dbReference>
<dbReference type="InterPro" id="IPR029041">
    <property type="entry name" value="FAD-linked_oxidoreductase-like"/>
</dbReference>
<comment type="similarity">
    <text evidence="3">Belongs to the methylenetetrahydrofolate reductase family.</text>
</comment>
<sequence length="330" mass="37260">MRNLIVDEDTCRRSDVARRDSAGGSSSDNVRTARRRCEIVDLRRALQGKISSNEIFCGLEIVSASRPSGFYQRLLEEMGKYSPLFYALTWHEEAPADTENYLPLNLLENFPSNTLLHLAAKSFKRDEVIRISRKALALGTINIFALRGDSLSEDGDFKHAADLVAFIREQFGGTFCICVAGYPQMHPESPSRELDLLYLKAKVDAGADFIITQICFESQAIIDFVNDCRKIGIRVPIVLGIFVPMSYECLERMASICKLDVPVKIKDDLSRVRDNDEAVTKFAVDLAMQIMTDVIRSGVTRGFHLFTLNRLPLVAEIYRRIEFLKTEFGN</sequence>
<dbReference type="OrthoDB" id="16284at2759"/>
<dbReference type="InterPro" id="IPR003171">
    <property type="entry name" value="Mehydrof_redctse-like"/>
</dbReference>
<evidence type="ECO:0000256" key="2">
    <source>
        <dbReference type="ARBA" id="ARBA00004777"/>
    </source>
</evidence>
<dbReference type="Pfam" id="PF02219">
    <property type="entry name" value="MTHFR"/>
    <property type="match status" value="1"/>
</dbReference>
<evidence type="ECO:0000313" key="9">
    <source>
        <dbReference type="Proteomes" id="UP000279307"/>
    </source>
</evidence>
<comment type="cofactor">
    <cofactor evidence="1">
        <name>FAD</name>
        <dbReference type="ChEBI" id="CHEBI:57692"/>
    </cofactor>
</comment>
<dbReference type="GO" id="GO:0035999">
    <property type="term" value="P:tetrahydrofolate interconversion"/>
    <property type="evidence" value="ECO:0007669"/>
    <property type="project" value="UniProtKB-UniPathway"/>
</dbReference>
<dbReference type="EMBL" id="QOIP01000011">
    <property type="protein sequence ID" value="RLU17097.1"/>
    <property type="molecule type" value="Genomic_DNA"/>
</dbReference>
<evidence type="ECO:0000256" key="1">
    <source>
        <dbReference type="ARBA" id="ARBA00001974"/>
    </source>
</evidence>
<keyword evidence="6" id="KW-0560">Oxidoreductase</keyword>
<proteinExistence type="inferred from homology"/>
<evidence type="ECO:0000313" key="8">
    <source>
        <dbReference type="EMBL" id="RLU17097.1"/>
    </source>
</evidence>
<dbReference type="GO" id="GO:0004489">
    <property type="term" value="F:methylenetetrahydrofolate reductase [NAD(P)H] activity"/>
    <property type="evidence" value="ECO:0007669"/>
    <property type="project" value="InterPro"/>
</dbReference>
<dbReference type="PANTHER" id="PTHR45754:SF3">
    <property type="entry name" value="METHYLENETETRAHYDROFOLATE REDUCTASE (NADPH)"/>
    <property type="match status" value="1"/>
</dbReference>
<dbReference type="UniPathway" id="UPA00193"/>